<comment type="caution">
    <text evidence="3">The sequence shown here is derived from an EMBL/GenBank/DDBJ whole genome shotgun (WGS) entry which is preliminary data.</text>
</comment>
<evidence type="ECO:0000256" key="1">
    <source>
        <dbReference type="SAM" id="Phobius"/>
    </source>
</evidence>
<feature type="transmembrane region" description="Helical" evidence="1">
    <location>
        <begin position="12"/>
        <end position="28"/>
    </location>
</feature>
<gene>
    <name evidence="3" type="ORF">GCM10017083_30970</name>
</gene>
<accession>A0A918XT14</accession>
<dbReference type="RefSeq" id="WP_189991189.1">
    <property type="nucleotide sequence ID" value="NZ_BMZS01000007.1"/>
</dbReference>
<keyword evidence="4" id="KW-1185">Reference proteome</keyword>
<reference evidence="3" key="1">
    <citation type="journal article" date="2014" name="Int. J. Syst. Evol. Microbiol.">
        <title>Complete genome sequence of Corynebacterium casei LMG S-19264T (=DSM 44701T), isolated from a smear-ripened cheese.</title>
        <authorList>
            <consortium name="US DOE Joint Genome Institute (JGI-PGF)"/>
            <person name="Walter F."/>
            <person name="Albersmeier A."/>
            <person name="Kalinowski J."/>
            <person name="Ruckert C."/>
        </authorList>
    </citation>
    <scope>NUCLEOTIDE SEQUENCE</scope>
    <source>
        <strain evidence="3">KCTC 42651</strain>
    </source>
</reference>
<feature type="transmembrane region" description="Helical" evidence="1">
    <location>
        <begin position="34"/>
        <end position="56"/>
    </location>
</feature>
<evidence type="ECO:0000259" key="2">
    <source>
        <dbReference type="Pfam" id="PF11127"/>
    </source>
</evidence>
<evidence type="ECO:0000313" key="4">
    <source>
        <dbReference type="Proteomes" id="UP000630353"/>
    </source>
</evidence>
<protein>
    <submittedName>
        <fullName evidence="3">Membrane protein</fullName>
    </submittedName>
</protein>
<dbReference type="Pfam" id="PF11127">
    <property type="entry name" value="YgaP-like_TM"/>
    <property type="match status" value="1"/>
</dbReference>
<sequence length="66" mass="7044">MQTNVGLVDRVLRIVVGAALIAVALLVAHPYAWVGWIGVVPILTAIVGYCPAYQLIGLSTCPLKRE</sequence>
<dbReference type="AlphaFoldDB" id="A0A918XT14"/>
<keyword evidence="1" id="KW-1133">Transmembrane helix</keyword>
<dbReference type="InterPro" id="IPR021309">
    <property type="entry name" value="YgaP-like_TM"/>
</dbReference>
<feature type="domain" description="Inner membrane protein YgaP-like transmembrane" evidence="2">
    <location>
        <begin position="1"/>
        <end position="63"/>
    </location>
</feature>
<dbReference type="EMBL" id="BMZS01000007">
    <property type="protein sequence ID" value="GHD53972.1"/>
    <property type="molecule type" value="Genomic_DNA"/>
</dbReference>
<proteinExistence type="predicted"/>
<name>A0A918XT14_9PROT</name>
<dbReference type="Proteomes" id="UP000630353">
    <property type="component" value="Unassembled WGS sequence"/>
</dbReference>
<keyword evidence="1" id="KW-0812">Transmembrane</keyword>
<keyword evidence="1" id="KW-0472">Membrane</keyword>
<reference evidence="3" key="2">
    <citation type="submission" date="2020-09" db="EMBL/GenBank/DDBJ databases">
        <authorList>
            <person name="Sun Q."/>
            <person name="Kim S."/>
        </authorList>
    </citation>
    <scope>NUCLEOTIDE SEQUENCE</scope>
    <source>
        <strain evidence="3">KCTC 42651</strain>
    </source>
</reference>
<evidence type="ECO:0000313" key="3">
    <source>
        <dbReference type="EMBL" id="GHD53972.1"/>
    </source>
</evidence>
<organism evidence="3 4">
    <name type="scientific">Thalassobaculum fulvum</name>
    <dbReference type="NCBI Taxonomy" id="1633335"/>
    <lineage>
        <taxon>Bacteria</taxon>
        <taxon>Pseudomonadati</taxon>
        <taxon>Pseudomonadota</taxon>
        <taxon>Alphaproteobacteria</taxon>
        <taxon>Rhodospirillales</taxon>
        <taxon>Thalassobaculaceae</taxon>
        <taxon>Thalassobaculum</taxon>
    </lineage>
</organism>